<keyword evidence="1" id="KW-0378">Hydrolase</keyword>
<sequence>MEQQSAVSLDVVTLRYGRDDPTVTLGIAPRQWEPFAGELALPGVLLHRGERLAAAARRAVHTKLGVPEQSITAVGQLATFDEPNRDPRGPTLSIAMWAVVADHDADNTMWVPFDKIPTLAFDHNRIADTARRLLSGMLWKDLTFTKALIGEQFPATRAVELSTALDGARPDPGNLNRTLAALPGLSRTGERVRVKTTGRPAAVWAFDPNV</sequence>
<dbReference type="CDD" id="cd18873">
    <property type="entry name" value="NUDIX_NadM_like"/>
    <property type="match status" value="1"/>
</dbReference>
<dbReference type="Proteomes" id="UP000586827">
    <property type="component" value="Unassembled WGS sequence"/>
</dbReference>
<evidence type="ECO:0000313" key="1">
    <source>
        <dbReference type="EMBL" id="NNH71601.1"/>
    </source>
</evidence>
<keyword evidence="2" id="KW-1185">Reference proteome</keyword>
<comment type="caution">
    <text evidence="1">The sequence shown here is derived from an EMBL/GenBank/DDBJ whole genome shotgun (WGS) entry which is preliminary data.</text>
</comment>
<gene>
    <name evidence="1" type="ORF">HLB23_17290</name>
</gene>
<evidence type="ECO:0000313" key="2">
    <source>
        <dbReference type="Proteomes" id="UP000586827"/>
    </source>
</evidence>
<dbReference type="Gene3D" id="3.90.79.10">
    <property type="entry name" value="Nucleoside Triphosphate Pyrophosphohydrolase"/>
    <property type="match status" value="1"/>
</dbReference>
<name>A0A849CEF7_9NOCA</name>
<reference evidence="1 2" key="1">
    <citation type="submission" date="2020-05" db="EMBL/GenBank/DDBJ databases">
        <title>MicrobeNet Type strains.</title>
        <authorList>
            <person name="Nicholson A.C."/>
        </authorList>
    </citation>
    <scope>NUCLEOTIDE SEQUENCE [LARGE SCALE GENOMIC DNA]</scope>
    <source>
        <strain evidence="1 2">JCM 3224</strain>
    </source>
</reference>
<proteinExistence type="predicted"/>
<dbReference type="InterPro" id="IPR015797">
    <property type="entry name" value="NUDIX_hydrolase-like_dom_sf"/>
</dbReference>
<dbReference type="EMBL" id="JABELX010000005">
    <property type="protein sequence ID" value="NNH71601.1"/>
    <property type="molecule type" value="Genomic_DNA"/>
</dbReference>
<dbReference type="SUPFAM" id="SSF55811">
    <property type="entry name" value="Nudix"/>
    <property type="match status" value="1"/>
</dbReference>
<accession>A0A849CEF7</accession>
<dbReference type="AlphaFoldDB" id="A0A849CEF7"/>
<dbReference type="RefSeq" id="WP_067521623.1">
    <property type="nucleotide sequence ID" value="NZ_JABELX010000005.1"/>
</dbReference>
<dbReference type="PANTHER" id="PTHR43736:SF4">
    <property type="entry name" value="SLR1690 PROTEIN"/>
    <property type="match status" value="1"/>
</dbReference>
<dbReference type="PANTHER" id="PTHR43736">
    <property type="entry name" value="ADP-RIBOSE PYROPHOSPHATASE"/>
    <property type="match status" value="1"/>
</dbReference>
<organism evidence="1 2">
    <name type="scientific">Nocardia uniformis</name>
    <dbReference type="NCBI Taxonomy" id="53432"/>
    <lineage>
        <taxon>Bacteria</taxon>
        <taxon>Bacillati</taxon>
        <taxon>Actinomycetota</taxon>
        <taxon>Actinomycetes</taxon>
        <taxon>Mycobacteriales</taxon>
        <taxon>Nocardiaceae</taxon>
        <taxon>Nocardia</taxon>
    </lineage>
</organism>
<protein>
    <submittedName>
        <fullName evidence="1">NUDIX hydrolase</fullName>
    </submittedName>
</protein>
<dbReference type="GO" id="GO:0016787">
    <property type="term" value="F:hydrolase activity"/>
    <property type="evidence" value="ECO:0007669"/>
    <property type="project" value="UniProtKB-KW"/>
</dbReference>